<keyword evidence="6 9" id="KW-0378">Hydrolase</keyword>
<dbReference type="WBParaSite" id="jg7029">
    <property type="protein sequence ID" value="jg7029"/>
    <property type="gene ID" value="jg7029"/>
</dbReference>
<dbReference type="SUPFAM" id="SSF54001">
    <property type="entry name" value="Cysteine proteinases"/>
    <property type="match status" value="1"/>
</dbReference>
<keyword evidence="5 9" id="KW-0833">Ubl conjugation pathway</keyword>
<dbReference type="Gene3D" id="3.90.70.10">
    <property type="entry name" value="Cysteine proteinases"/>
    <property type="match status" value="1"/>
</dbReference>
<evidence type="ECO:0000313" key="11">
    <source>
        <dbReference type="Proteomes" id="UP000887574"/>
    </source>
</evidence>
<dbReference type="PANTHER" id="PTHR24006:SF722">
    <property type="entry name" value="UBIQUITIN CARBOXYL-TERMINAL HYDROLASE 48"/>
    <property type="match status" value="1"/>
</dbReference>
<dbReference type="PROSITE" id="PS00973">
    <property type="entry name" value="USP_2"/>
    <property type="match status" value="1"/>
</dbReference>
<reference evidence="12" key="1">
    <citation type="submission" date="2022-11" db="UniProtKB">
        <authorList>
            <consortium name="WormBaseParasite"/>
        </authorList>
    </citation>
    <scope>IDENTIFICATION</scope>
</reference>
<comment type="subcellular location">
    <subcellularLocation>
        <location evidence="2">Nucleus</location>
    </subcellularLocation>
</comment>
<dbReference type="GO" id="GO:0005829">
    <property type="term" value="C:cytosol"/>
    <property type="evidence" value="ECO:0007669"/>
    <property type="project" value="TreeGrafter"/>
</dbReference>
<protein>
    <recommendedName>
        <fullName evidence="9">Ubiquitin carboxyl-terminal hydrolase</fullName>
        <ecNumber evidence="9">3.4.19.12</ecNumber>
    </recommendedName>
</protein>
<evidence type="ECO:0000256" key="5">
    <source>
        <dbReference type="ARBA" id="ARBA00022786"/>
    </source>
</evidence>
<dbReference type="AlphaFoldDB" id="A0A915EKZ9"/>
<dbReference type="Pfam" id="PF00443">
    <property type="entry name" value="UCH"/>
    <property type="match status" value="1"/>
</dbReference>
<feature type="domain" description="USP" evidence="10">
    <location>
        <begin position="107"/>
        <end position="393"/>
    </location>
</feature>
<evidence type="ECO:0000256" key="4">
    <source>
        <dbReference type="ARBA" id="ARBA00022670"/>
    </source>
</evidence>
<evidence type="ECO:0000256" key="9">
    <source>
        <dbReference type="RuleBase" id="RU366025"/>
    </source>
</evidence>
<name>A0A915EKZ9_9BILA</name>
<evidence type="ECO:0000256" key="3">
    <source>
        <dbReference type="ARBA" id="ARBA00009085"/>
    </source>
</evidence>
<evidence type="ECO:0000256" key="2">
    <source>
        <dbReference type="ARBA" id="ARBA00004123"/>
    </source>
</evidence>
<dbReference type="GO" id="GO:0004843">
    <property type="term" value="F:cysteine-type deubiquitinase activity"/>
    <property type="evidence" value="ECO:0007669"/>
    <property type="project" value="UniProtKB-UniRule"/>
</dbReference>
<dbReference type="GO" id="GO:0005634">
    <property type="term" value="C:nucleus"/>
    <property type="evidence" value="ECO:0007669"/>
    <property type="project" value="UniProtKB-SubCell"/>
</dbReference>
<dbReference type="InterPro" id="IPR038765">
    <property type="entry name" value="Papain-like_cys_pep_sf"/>
</dbReference>
<keyword evidence="4 9" id="KW-0645">Protease</keyword>
<dbReference type="PANTHER" id="PTHR24006">
    <property type="entry name" value="UBIQUITIN CARBOXYL-TERMINAL HYDROLASE"/>
    <property type="match status" value="1"/>
</dbReference>
<comment type="catalytic activity">
    <reaction evidence="1 9">
        <text>Thiol-dependent hydrolysis of ester, thioester, amide, peptide and isopeptide bonds formed by the C-terminal Gly of ubiquitin (a 76-residue protein attached to proteins as an intracellular targeting signal).</text>
        <dbReference type="EC" id="3.4.19.12"/>
    </reaction>
</comment>
<accession>A0A915EKZ9</accession>
<proteinExistence type="inferred from homology"/>
<dbReference type="InterPro" id="IPR028889">
    <property type="entry name" value="USP"/>
</dbReference>
<keyword evidence="11" id="KW-1185">Reference proteome</keyword>
<evidence type="ECO:0000256" key="7">
    <source>
        <dbReference type="ARBA" id="ARBA00022807"/>
    </source>
</evidence>
<keyword evidence="7 9" id="KW-0788">Thiol protease</keyword>
<dbReference type="PROSITE" id="PS00972">
    <property type="entry name" value="USP_1"/>
    <property type="match status" value="1"/>
</dbReference>
<comment type="similarity">
    <text evidence="3 9">Belongs to the peptidase C19 family.</text>
</comment>
<dbReference type="InterPro" id="IPR050164">
    <property type="entry name" value="Peptidase_C19"/>
</dbReference>
<evidence type="ECO:0000259" key="10">
    <source>
        <dbReference type="PROSITE" id="PS50235"/>
    </source>
</evidence>
<evidence type="ECO:0000256" key="1">
    <source>
        <dbReference type="ARBA" id="ARBA00000707"/>
    </source>
</evidence>
<organism evidence="11 12">
    <name type="scientific">Ditylenchus dipsaci</name>
    <dbReference type="NCBI Taxonomy" id="166011"/>
    <lineage>
        <taxon>Eukaryota</taxon>
        <taxon>Metazoa</taxon>
        <taxon>Ecdysozoa</taxon>
        <taxon>Nematoda</taxon>
        <taxon>Chromadorea</taxon>
        <taxon>Rhabditida</taxon>
        <taxon>Tylenchina</taxon>
        <taxon>Tylenchomorpha</taxon>
        <taxon>Sphaerularioidea</taxon>
        <taxon>Anguinidae</taxon>
        <taxon>Anguininae</taxon>
        <taxon>Ditylenchus</taxon>
    </lineage>
</organism>
<keyword evidence="8" id="KW-0539">Nucleus</keyword>
<evidence type="ECO:0000256" key="8">
    <source>
        <dbReference type="ARBA" id="ARBA00023242"/>
    </source>
</evidence>
<dbReference type="PROSITE" id="PS50235">
    <property type="entry name" value="USP_3"/>
    <property type="match status" value="1"/>
</dbReference>
<dbReference type="Proteomes" id="UP000887574">
    <property type="component" value="Unplaced"/>
</dbReference>
<evidence type="ECO:0000313" key="12">
    <source>
        <dbReference type="WBParaSite" id="jg7029"/>
    </source>
</evidence>
<dbReference type="GO" id="GO:0016579">
    <property type="term" value="P:protein deubiquitination"/>
    <property type="evidence" value="ECO:0007669"/>
    <property type="project" value="InterPro"/>
</dbReference>
<sequence>MVKLTFPYSKRRTFSTAKKKVDMKDLITAEALDLPEIINLAVCWKAFHLEEGPCELHVPPNPKVKNCRQNPYCISRLGLEKLEKLKNQQQESTGSNLERRDLEKQPCGLANNGNWCYVNSFLQIWYNDLVFRQCIYDWRSCPDFVKPDATKMDVQAVMDTLQKLFVSMQFTPFETTDAVELIQLLKLDNEQHDVQEFNTLFFDALDRNLQGHPNGEAVRKLIRSRFESKIKQIILCDFCGVSIDKSKTLTTAIKGFFELETLSDYTCDGCQKKDTATRSSQFSQLPRVLIIQLNRYVFDSSGRHKKLRTPIQYPRTLPEAVLQPNSPFERTYDLCAVMIHEGLNTHCGHYYDLIKDPVTGQWYTYNDRQVVQTKAPGVTVERISSHNLRLPPQSVVNSIQKKLNADFLVETREGNRSLNFWNKEVSRRHEFLDKMWNKLEITNGKEMRKRQSEIVFLPTSLLSDILIKEFKAVEDMKNLDQYDMPSSKNGEYQYQPNPMEEGLQNGENHAPPEDLVTNGACSSSQMELDTSFLSEDDGHMYAREPLEDCRMHLCPHDRVSLESVFKAEVKAVNRSAAEELLNHYGIGVAMVAANSSLHEDPFINFHDSHSRRLRTGLDICIDCVRTMKRDAAFKSNLGNCIDLTKTLILKQRTHDPNRDNPQPIEHPPPDAVWVSEKTLTLL</sequence>
<dbReference type="GO" id="GO:0006508">
    <property type="term" value="P:proteolysis"/>
    <property type="evidence" value="ECO:0007669"/>
    <property type="project" value="UniProtKB-KW"/>
</dbReference>
<dbReference type="InterPro" id="IPR001394">
    <property type="entry name" value="Peptidase_C19_UCH"/>
</dbReference>
<evidence type="ECO:0000256" key="6">
    <source>
        <dbReference type="ARBA" id="ARBA00022801"/>
    </source>
</evidence>
<dbReference type="EC" id="3.4.19.12" evidence="9"/>
<dbReference type="InterPro" id="IPR018200">
    <property type="entry name" value="USP_CS"/>
</dbReference>